<accession>A0ABX2FGX2</accession>
<keyword evidence="1 2" id="KW-0732">Signal</keyword>
<dbReference type="PANTHER" id="PTHR31836:SF28">
    <property type="entry name" value="SRCR DOMAIN-CONTAINING PROTEIN-RELATED"/>
    <property type="match status" value="1"/>
</dbReference>
<keyword evidence="4" id="KW-0449">Lipoprotein</keyword>
<evidence type="ECO:0000256" key="1">
    <source>
        <dbReference type="ARBA" id="ARBA00022729"/>
    </source>
</evidence>
<dbReference type="InterPro" id="IPR048197">
    <property type="entry name" value="Papain_inhib"/>
</dbReference>
<dbReference type="PANTHER" id="PTHR31836">
    <property type="match status" value="1"/>
</dbReference>
<dbReference type="RefSeq" id="WP_173140773.1">
    <property type="nucleotide sequence ID" value="NZ_CBCSGW010000067.1"/>
</dbReference>
<dbReference type="Pfam" id="PF03330">
    <property type="entry name" value="DPBB_1"/>
    <property type="match status" value="1"/>
</dbReference>
<evidence type="ECO:0000256" key="2">
    <source>
        <dbReference type="SAM" id="SignalP"/>
    </source>
</evidence>
<feature type="chain" id="PRO_5045854336" evidence="2">
    <location>
        <begin position="28"/>
        <end position="137"/>
    </location>
</feature>
<feature type="domain" description="RlpA-like protein double-psi beta-barrel" evidence="3">
    <location>
        <begin position="36"/>
        <end position="131"/>
    </location>
</feature>
<comment type="caution">
    <text evidence="4">The sequence shown here is derived from an EMBL/GenBank/DDBJ whole genome shotgun (WGS) entry which is preliminary data.</text>
</comment>
<dbReference type="CDD" id="cd22273">
    <property type="entry name" value="DPBB_SPI-like"/>
    <property type="match status" value="1"/>
</dbReference>
<dbReference type="NCBIfam" id="NF041659">
    <property type="entry name" value="Papain_Inhib"/>
    <property type="match status" value="1"/>
</dbReference>
<dbReference type="SUPFAM" id="SSF50685">
    <property type="entry name" value="Barwin-like endoglucanases"/>
    <property type="match status" value="1"/>
</dbReference>
<dbReference type="InterPro" id="IPR009009">
    <property type="entry name" value="RlpA-like_DPBB"/>
</dbReference>
<dbReference type="InterPro" id="IPR036908">
    <property type="entry name" value="RlpA-like_sf"/>
</dbReference>
<name>A0ABX2FGX2_9PSEU</name>
<dbReference type="InterPro" id="IPR051477">
    <property type="entry name" value="Expansin_CellWall"/>
</dbReference>
<protein>
    <submittedName>
        <fullName evidence="4">Rare lipoprotein A</fullName>
    </submittedName>
</protein>
<dbReference type="Gene3D" id="2.40.40.10">
    <property type="entry name" value="RlpA-like domain"/>
    <property type="match status" value="1"/>
</dbReference>
<sequence length="137" mass="14428">MTKIGKALGVLAAAVALPLAVNGTAYADIPFNQPINGNATYYDNSGYGACGTWINAATEMLVAVPASYWTSPNPNNDPLCRGVSVQVTYNGRTITVPVKDKCPSCGSGHIDLSRPAFAQLADPNLGNIPLTWKFVRS</sequence>
<feature type="signal peptide" evidence="2">
    <location>
        <begin position="1"/>
        <end position="27"/>
    </location>
</feature>
<evidence type="ECO:0000313" key="4">
    <source>
        <dbReference type="EMBL" id="NRN69990.1"/>
    </source>
</evidence>
<proteinExistence type="predicted"/>
<dbReference type="EMBL" id="JAAATY010000033">
    <property type="protein sequence ID" value="NRN69990.1"/>
    <property type="molecule type" value="Genomic_DNA"/>
</dbReference>
<dbReference type="Proteomes" id="UP000763557">
    <property type="component" value="Unassembled WGS sequence"/>
</dbReference>
<evidence type="ECO:0000313" key="5">
    <source>
        <dbReference type="Proteomes" id="UP000763557"/>
    </source>
</evidence>
<organism evidence="4 5">
    <name type="scientific">Kibdelosporangium persicum</name>
    <dbReference type="NCBI Taxonomy" id="2698649"/>
    <lineage>
        <taxon>Bacteria</taxon>
        <taxon>Bacillati</taxon>
        <taxon>Actinomycetota</taxon>
        <taxon>Actinomycetes</taxon>
        <taxon>Pseudonocardiales</taxon>
        <taxon>Pseudonocardiaceae</taxon>
        <taxon>Kibdelosporangium</taxon>
    </lineage>
</organism>
<keyword evidence="5" id="KW-1185">Reference proteome</keyword>
<reference evidence="4 5" key="1">
    <citation type="submission" date="2020-01" db="EMBL/GenBank/DDBJ databases">
        <title>Kibdelosporangium persica a novel Actinomycetes from a hot desert in Iran.</title>
        <authorList>
            <person name="Safaei N."/>
            <person name="Zaburannyi N."/>
            <person name="Mueller R."/>
            <person name="Wink J."/>
        </authorList>
    </citation>
    <scope>NUCLEOTIDE SEQUENCE [LARGE SCALE GENOMIC DNA]</scope>
    <source>
        <strain evidence="4 5">4NS15</strain>
    </source>
</reference>
<gene>
    <name evidence="4" type="ORF">GC106_72520</name>
</gene>
<evidence type="ECO:0000259" key="3">
    <source>
        <dbReference type="Pfam" id="PF03330"/>
    </source>
</evidence>